<comment type="caution">
    <text evidence="2">The sequence shown here is derived from an EMBL/GenBank/DDBJ whole genome shotgun (WGS) entry which is preliminary data.</text>
</comment>
<gene>
    <name evidence="2" type="ORF">OSB04_015249</name>
</gene>
<sequence length="178" mass="19759">MALTKQTLTLISISILLFCTIYARETSSPAASPGTLSNLYNLLPSIGLQKVMIASPSEEINVATKQLQVIEQKTNELVKTMRTRLADLAAPKEPRKCLMQCADNLVSAIDDIKLSITSINDETFWKAKINVNAASEDVGRCRDCFAASHTEYPEFKTFDAWYKGVSAECVKNLEHVKR</sequence>
<proteinExistence type="predicted"/>
<dbReference type="AlphaFoldDB" id="A0AA38SYM9"/>
<keyword evidence="1" id="KW-0732">Signal</keyword>
<reference evidence="2" key="1">
    <citation type="submission" date="2023-03" db="EMBL/GenBank/DDBJ databases">
        <title>Chromosome-scale reference genome and RAD-based genetic map of yellow starthistle (Centaurea solstitialis) reveal putative structural variation and QTLs associated with invader traits.</title>
        <authorList>
            <person name="Reatini B."/>
            <person name="Cang F.A."/>
            <person name="Jiang Q."/>
            <person name="Mckibben M.T.W."/>
            <person name="Barker M.S."/>
            <person name="Rieseberg L.H."/>
            <person name="Dlugosch K.M."/>
        </authorList>
    </citation>
    <scope>NUCLEOTIDE SEQUENCE</scope>
    <source>
        <strain evidence="2">CAN-66</strain>
        <tissue evidence="2">Leaf</tissue>
    </source>
</reference>
<dbReference type="Gene3D" id="1.20.140.40">
    <property type="entry name" value="Invertase/pectin methylesterase inhibitor family protein"/>
    <property type="match status" value="1"/>
</dbReference>
<dbReference type="EMBL" id="JARYMX010000004">
    <property type="protein sequence ID" value="KAJ9551204.1"/>
    <property type="molecule type" value="Genomic_DNA"/>
</dbReference>
<keyword evidence="3" id="KW-1185">Reference proteome</keyword>
<dbReference type="GO" id="GO:0004857">
    <property type="term" value="F:enzyme inhibitor activity"/>
    <property type="evidence" value="ECO:0007669"/>
    <property type="project" value="InterPro"/>
</dbReference>
<dbReference type="SUPFAM" id="SSF101148">
    <property type="entry name" value="Plant invertase/pectin methylesterase inhibitor"/>
    <property type="match status" value="1"/>
</dbReference>
<evidence type="ECO:0000256" key="1">
    <source>
        <dbReference type="SAM" id="SignalP"/>
    </source>
</evidence>
<evidence type="ECO:0000313" key="2">
    <source>
        <dbReference type="EMBL" id="KAJ9551204.1"/>
    </source>
</evidence>
<dbReference type="InterPro" id="IPR006501">
    <property type="entry name" value="Pectinesterase_inhib_dom"/>
</dbReference>
<feature type="chain" id="PRO_5041377921" description="Pectinesterase inhibitor domain-containing protein" evidence="1">
    <location>
        <begin position="24"/>
        <end position="178"/>
    </location>
</feature>
<name>A0AA38SYM9_9ASTR</name>
<accession>A0AA38SYM9</accession>
<evidence type="ECO:0008006" key="4">
    <source>
        <dbReference type="Google" id="ProtNLM"/>
    </source>
</evidence>
<organism evidence="2 3">
    <name type="scientific">Centaurea solstitialis</name>
    <name type="common">yellow star-thistle</name>
    <dbReference type="NCBI Taxonomy" id="347529"/>
    <lineage>
        <taxon>Eukaryota</taxon>
        <taxon>Viridiplantae</taxon>
        <taxon>Streptophyta</taxon>
        <taxon>Embryophyta</taxon>
        <taxon>Tracheophyta</taxon>
        <taxon>Spermatophyta</taxon>
        <taxon>Magnoliopsida</taxon>
        <taxon>eudicotyledons</taxon>
        <taxon>Gunneridae</taxon>
        <taxon>Pentapetalae</taxon>
        <taxon>asterids</taxon>
        <taxon>campanulids</taxon>
        <taxon>Asterales</taxon>
        <taxon>Asteraceae</taxon>
        <taxon>Carduoideae</taxon>
        <taxon>Cardueae</taxon>
        <taxon>Centaureinae</taxon>
        <taxon>Centaurea</taxon>
    </lineage>
</organism>
<dbReference type="InterPro" id="IPR035513">
    <property type="entry name" value="Invertase/methylesterase_inhib"/>
</dbReference>
<protein>
    <recommendedName>
        <fullName evidence="4">Pectinesterase inhibitor domain-containing protein</fullName>
    </recommendedName>
</protein>
<evidence type="ECO:0000313" key="3">
    <source>
        <dbReference type="Proteomes" id="UP001172457"/>
    </source>
</evidence>
<dbReference type="NCBIfam" id="TIGR01614">
    <property type="entry name" value="PME_inhib"/>
    <property type="match status" value="1"/>
</dbReference>
<dbReference type="Proteomes" id="UP001172457">
    <property type="component" value="Chromosome 4"/>
</dbReference>
<feature type="signal peptide" evidence="1">
    <location>
        <begin position="1"/>
        <end position="23"/>
    </location>
</feature>